<dbReference type="Pfam" id="PF17932">
    <property type="entry name" value="TetR_C_24"/>
    <property type="match status" value="1"/>
</dbReference>
<dbReference type="Proteomes" id="UP000199444">
    <property type="component" value="Unassembled WGS sequence"/>
</dbReference>
<sequence>MEGGFITDLRNKIIQEALLMFEKHGYHGVTVNQIVENVGTSKGGFYHHFTSKDELLFVIHDTFITYVLEKATIANETYKSPTKKLQAIIKDFVKVFDLYKPHISVFYQENIYLKPEYEILIKKKRDQFKQIILRAIREGKACGEFRKDLPVEITGMAILGMVNWAYKWYKQSGPKSIDEIGDIFVDLILHAVLTVESLSESKYVDQLIEKPFFTN</sequence>
<dbReference type="RefSeq" id="WP_092492838.1">
    <property type="nucleotide sequence ID" value="NZ_FNKD01000002.1"/>
</dbReference>
<keyword evidence="1" id="KW-0678">Repressor</keyword>
<dbReference type="InterPro" id="IPR036271">
    <property type="entry name" value="Tet_transcr_reg_TetR-rel_C_sf"/>
</dbReference>
<feature type="domain" description="HTH tetR-type" evidence="4">
    <location>
        <begin position="7"/>
        <end position="67"/>
    </location>
</feature>
<evidence type="ECO:0000256" key="1">
    <source>
        <dbReference type="ARBA" id="ARBA00022491"/>
    </source>
</evidence>
<dbReference type="Gene3D" id="1.10.10.60">
    <property type="entry name" value="Homeodomain-like"/>
    <property type="match status" value="1"/>
</dbReference>
<dbReference type="InterPro" id="IPR009057">
    <property type="entry name" value="Homeodomain-like_sf"/>
</dbReference>
<evidence type="ECO:0000256" key="3">
    <source>
        <dbReference type="PROSITE-ProRule" id="PRU00335"/>
    </source>
</evidence>
<dbReference type="InterPro" id="IPR050624">
    <property type="entry name" value="HTH-type_Tx_Regulator"/>
</dbReference>
<reference evidence="5 6" key="1">
    <citation type="submission" date="2016-10" db="EMBL/GenBank/DDBJ databases">
        <authorList>
            <person name="de Groot N.N."/>
        </authorList>
    </citation>
    <scope>NUCLEOTIDE SEQUENCE [LARGE SCALE GENOMIC DNA]</scope>
    <source>
        <strain evidence="5 6">CGMCC 1.10449</strain>
    </source>
</reference>
<keyword evidence="6" id="KW-1185">Reference proteome</keyword>
<feature type="DNA-binding region" description="H-T-H motif" evidence="3">
    <location>
        <begin position="30"/>
        <end position="49"/>
    </location>
</feature>
<organism evidence="5 6">
    <name type="scientific">Virgibacillus salinus</name>
    <dbReference type="NCBI Taxonomy" id="553311"/>
    <lineage>
        <taxon>Bacteria</taxon>
        <taxon>Bacillati</taxon>
        <taxon>Bacillota</taxon>
        <taxon>Bacilli</taxon>
        <taxon>Bacillales</taxon>
        <taxon>Bacillaceae</taxon>
        <taxon>Virgibacillus</taxon>
    </lineage>
</organism>
<gene>
    <name evidence="5" type="ORF">SAMN05216231_2017</name>
</gene>
<dbReference type="EMBL" id="FNKD01000002">
    <property type="protein sequence ID" value="SDQ57830.1"/>
    <property type="molecule type" value="Genomic_DNA"/>
</dbReference>
<accession>A0A1H1C1C7</accession>
<dbReference type="SUPFAM" id="SSF46689">
    <property type="entry name" value="Homeodomain-like"/>
    <property type="match status" value="1"/>
</dbReference>
<evidence type="ECO:0000256" key="2">
    <source>
        <dbReference type="ARBA" id="ARBA00023125"/>
    </source>
</evidence>
<dbReference type="Pfam" id="PF00440">
    <property type="entry name" value="TetR_N"/>
    <property type="match status" value="1"/>
</dbReference>
<protein>
    <submittedName>
        <fullName evidence="5">Transcriptional regulator, TetR family</fullName>
    </submittedName>
</protein>
<dbReference type="GO" id="GO:0003677">
    <property type="term" value="F:DNA binding"/>
    <property type="evidence" value="ECO:0007669"/>
    <property type="project" value="UniProtKB-UniRule"/>
</dbReference>
<dbReference type="InterPro" id="IPR001647">
    <property type="entry name" value="HTH_TetR"/>
</dbReference>
<evidence type="ECO:0000313" key="5">
    <source>
        <dbReference type="EMBL" id="SDQ57830.1"/>
    </source>
</evidence>
<name>A0A1H1C1C7_9BACI</name>
<dbReference type="InterPro" id="IPR041490">
    <property type="entry name" value="KstR2_TetR_C"/>
</dbReference>
<keyword evidence="2 3" id="KW-0238">DNA-binding</keyword>
<evidence type="ECO:0000259" key="4">
    <source>
        <dbReference type="PROSITE" id="PS50977"/>
    </source>
</evidence>
<evidence type="ECO:0000313" key="6">
    <source>
        <dbReference type="Proteomes" id="UP000199444"/>
    </source>
</evidence>
<dbReference type="SUPFAM" id="SSF48498">
    <property type="entry name" value="Tetracyclin repressor-like, C-terminal domain"/>
    <property type="match status" value="1"/>
</dbReference>
<dbReference type="STRING" id="553311.SAMN05216231_2017"/>
<dbReference type="PRINTS" id="PR00455">
    <property type="entry name" value="HTHTETR"/>
</dbReference>
<dbReference type="PROSITE" id="PS50977">
    <property type="entry name" value="HTH_TETR_2"/>
    <property type="match status" value="1"/>
</dbReference>
<proteinExistence type="predicted"/>
<dbReference type="AlphaFoldDB" id="A0A1H1C1C7"/>
<dbReference type="PANTHER" id="PTHR43479">
    <property type="entry name" value="ACREF/ENVCD OPERON REPRESSOR-RELATED"/>
    <property type="match status" value="1"/>
</dbReference>
<dbReference type="PANTHER" id="PTHR43479:SF11">
    <property type="entry name" value="ACREF_ENVCD OPERON REPRESSOR-RELATED"/>
    <property type="match status" value="1"/>
</dbReference>
<dbReference type="Gene3D" id="1.10.357.10">
    <property type="entry name" value="Tetracycline Repressor, domain 2"/>
    <property type="match status" value="1"/>
</dbReference>